<dbReference type="AlphaFoldDB" id="A0A2A2K8B1"/>
<name>A0A2A2K8B1_9BILA</name>
<dbReference type="EMBL" id="LIAE01009355">
    <property type="protein sequence ID" value="PAV70132.1"/>
    <property type="molecule type" value="Genomic_DNA"/>
</dbReference>
<feature type="region of interest" description="Disordered" evidence="1">
    <location>
        <begin position="550"/>
        <end position="582"/>
    </location>
</feature>
<feature type="region of interest" description="Disordered" evidence="1">
    <location>
        <begin position="1"/>
        <end position="20"/>
    </location>
</feature>
<evidence type="ECO:0000256" key="1">
    <source>
        <dbReference type="SAM" id="MobiDB-lite"/>
    </source>
</evidence>
<protein>
    <submittedName>
        <fullName evidence="2">Uncharacterized protein</fullName>
    </submittedName>
</protein>
<feature type="compositionally biased region" description="Basic residues" evidence="1">
    <location>
        <begin position="612"/>
        <end position="636"/>
    </location>
</feature>
<feature type="region of interest" description="Disordered" evidence="1">
    <location>
        <begin position="849"/>
        <end position="882"/>
    </location>
</feature>
<accession>A0A2A2K8B1</accession>
<organism evidence="2 3">
    <name type="scientific">Diploscapter pachys</name>
    <dbReference type="NCBI Taxonomy" id="2018661"/>
    <lineage>
        <taxon>Eukaryota</taxon>
        <taxon>Metazoa</taxon>
        <taxon>Ecdysozoa</taxon>
        <taxon>Nematoda</taxon>
        <taxon>Chromadorea</taxon>
        <taxon>Rhabditida</taxon>
        <taxon>Rhabditina</taxon>
        <taxon>Rhabditomorpha</taxon>
        <taxon>Rhabditoidea</taxon>
        <taxon>Rhabditidae</taxon>
        <taxon>Diploscapter</taxon>
    </lineage>
</organism>
<feature type="compositionally biased region" description="Basic residues" evidence="1">
    <location>
        <begin position="358"/>
        <end position="375"/>
    </location>
</feature>
<feature type="region of interest" description="Disordered" evidence="1">
    <location>
        <begin position="607"/>
        <end position="640"/>
    </location>
</feature>
<feature type="region of interest" description="Disordered" evidence="1">
    <location>
        <begin position="227"/>
        <end position="279"/>
    </location>
</feature>
<sequence>MGQAIRRRREGHRPPHRFRPGGRAIMQRQHVPHAFRLRERLAIEIRSLHRRHVPVGQHRDQAIDRAQRQVQVAPFQRIDCRRGVADRDAIATPRLPARPRSDYDRRSTGRPQHCYCIVIGQPIGGIDDAALRAAIPRPARRMRGDRRQQRRLGRRPIGQHHPIARQPRAPIVARGVDRIAQPRLGPGRIDVQVRCQLSPVGERHRRDPATAVACDVADLSRHHVHADMGGKGPDHPRVARQVQRQPRLMPSEDRSRRRRCVSPGPTERGGGRERVVPRHRPLPLGAQPVQVERRRAKGLAIMIIGMDIVRVVASPPDEARAQPIAGTSAHHGVLVTDAQIGMETGERGQGVGDPIGQRIRRRRRVEQRHRQKRRAPLQGGGGQPADDPAPRHQNAANGAILRHAAPSPHLCGNLFGKIANATTQVAAGGRIGARVPPLRYDALAHVDRDPRCIQEHALTILHHPAAPAPQLQLLRQAVGDRHRPHIIPERRVAPRRRVIVQDQEVADPVIFQVDHTVELVAIRCAGAPVREQLDQQRDRLLHQIDAGRFERLQKPARQPDPNAIVRPALPPPPRLEAQRPRRGGGGIVAQEVAGIDIAVAGAVLQRDAPAPPRRHRDRASIGRHRRLGPARHRHRPIGGQPARPVLERLAQRLAQQQRSEAGAVDEQVAFDPRAIGQRYRDDIAALAIAFHVDNDPFAAPCAHLFGKTAQIGREQQRIELIGIAERPRERPPVHLRHGEPPLARQRAGIGQPVERRQLGALAQQSRIIMVEIDRARSGAERTERVDIAVADRTPVAKLDPQLKRRARPRHEFRLGDAQPFVEGTDMGQGGFADANHADRLRFDQVNLSAMRQQSRDRRRGHPARGPAAHDDHAGRPLPFPGHPHPSPTPVWWRSHSMRCLLRSMSYSSSDDAPMLLENHTGDIKCNGTGAGVTATIAVGPPLCSDK</sequence>
<dbReference type="Proteomes" id="UP000218231">
    <property type="component" value="Unassembled WGS sequence"/>
</dbReference>
<evidence type="ECO:0000313" key="3">
    <source>
        <dbReference type="Proteomes" id="UP000218231"/>
    </source>
</evidence>
<keyword evidence="3" id="KW-1185">Reference proteome</keyword>
<comment type="caution">
    <text evidence="2">The sequence shown here is derived from an EMBL/GenBank/DDBJ whole genome shotgun (WGS) entry which is preliminary data.</text>
</comment>
<gene>
    <name evidence="2" type="ORF">WR25_17276</name>
</gene>
<proteinExistence type="predicted"/>
<reference evidence="2 3" key="1">
    <citation type="journal article" date="2017" name="Curr. Biol.">
        <title>Genome architecture and evolution of a unichromosomal asexual nematode.</title>
        <authorList>
            <person name="Fradin H."/>
            <person name="Zegar C."/>
            <person name="Gutwein M."/>
            <person name="Lucas J."/>
            <person name="Kovtun M."/>
            <person name="Corcoran D."/>
            <person name="Baugh L.R."/>
            <person name="Kiontke K."/>
            <person name="Gunsalus K."/>
            <person name="Fitch D.H."/>
            <person name="Piano F."/>
        </authorList>
    </citation>
    <scope>NUCLEOTIDE SEQUENCE [LARGE SCALE GENOMIC DNA]</scope>
    <source>
        <strain evidence="2">PF1309</strain>
    </source>
</reference>
<feature type="region of interest" description="Disordered" evidence="1">
    <location>
        <begin position="344"/>
        <end position="393"/>
    </location>
</feature>
<evidence type="ECO:0000313" key="2">
    <source>
        <dbReference type="EMBL" id="PAV70132.1"/>
    </source>
</evidence>
<feature type="compositionally biased region" description="Basic and acidic residues" evidence="1">
    <location>
        <begin position="227"/>
        <end position="237"/>
    </location>
</feature>